<feature type="domain" description="Ig-like" evidence="5">
    <location>
        <begin position="112"/>
        <end position="198"/>
    </location>
</feature>
<dbReference type="Proteomes" id="UP000694403">
    <property type="component" value="Unplaced"/>
</dbReference>
<dbReference type="InterPro" id="IPR015631">
    <property type="entry name" value="CD2/SLAM_rcpt"/>
</dbReference>
<protein>
    <recommendedName>
        <fullName evidence="5">Ig-like domain-containing protein</fullName>
    </recommendedName>
</protein>
<evidence type="ECO:0000256" key="2">
    <source>
        <dbReference type="ARBA" id="ARBA00022729"/>
    </source>
</evidence>
<comment type="subcellular location">
    <subcellularLocation>
        <location evidence="1">Membrane</location>
    </subcellularLocation>
</comment>
<evidence type="ECO:0000313" key="6">
    <source>
        <dbReference type="Ensembl" id="ENSCSRP00000007946.1"/>
    </source>
</evidence>
<evidence type="ECO:0000256" key="1">
    <source>
        <dbReference type="ARBA" id="ARBA00004370"/>
    </source>
</evidence>
<organism evidence="6 7">
    <name type="scientific">Chelydra serpentina</name>
    <name type="common">Snapping turtle</name>
    <name type="synonym">Testudo serpentina</name>
    <dbReference type="NCBI Taxonomy" id="8475"/>
    <lineage>
        <taxon>Eukaryota</taxon>
        <taxon>Metazoa</taxon>
        <taxon>Chordata</taxon>
        <taxon>Craniata</taxon>
        <taxon>Vertebrata</taxon>
        <taxon>Euteleostomi</taxon>
        <taxon>Archelosauria</taxon>
        <taxon>Testudinata</taxon>
        <taxon>Testudines</taxon>
        <taxon>Cryptodira</taxon>
        <taxon>Durocryptodira</taxon>
        <taxon>Americhelydia</taxon>
        <taxon>Chelydroidea</taxon>
        <taxon>Chelydridae</taxon>
        <taxon>Chelydra</taxon>
    </lineage>
</organism>
<evidence type="ECO:0000256" key="3">
    <source>
        <dbReference type="ARBA" id="ARBA00023136"/>
    </source>
</evidence>
<evidence type="ECO:0000259" key="5">
    <source>
        <dbReference type="PROSITE" id="PS50835"/>
    </source>
</evidence>
<dbReference type="SUPFAM" id="SSF48726">
    <property type="entry name" value="Immunoglobulin"/>
    <property type="match status" value="1"/>
</dbReference>
<keyword evidence="2" id="KW-0732">Signal</keyword>
<accession>A0A8C3S585</accession>
<dbReference type="PANTHER" id="PTHR12080">
    <property type="entry name" value="SIGNALING LYMPHOCYTIC ACTIVATION MOLECULE"/>
    <property type="match status" value="1"/>
</dbReference>
<keyword evidence="3" id="KW-0472">Membrane</keyword>
<reference evidence="6" key="1">
    <citation type="submission" date="2025-08" db="UniProtKB">
        <authorList>
            <consortium name="Ensembl"/>
        </authorList>
    </citation>
    <scope>IDENTIFICATION</scope>
</reference>
<dbReference type="GO" id="GO:0042110">
    <property type="term" value="P:T cell activation"/>
    <property type="evidence" value="ECO:0007669"/>
    <property type="project" value="TreeGrafter"/>
</dbReference>
<dbReference type="GO" id="GO:0009897">
    <property type="term" value="C:external side of plasma membrane"/>
    <property type="evidence" value="ECO:0007669"/>
    <property type="project" value="TreeGrafter"/>
</dbReference>
<keyword evidence="7" id="KW-1185">Reference proteome</keyword>
<dbReference type="Gene3D" id="2.60.40.10">
    <property type="entry name" value="Immunoglobulins"/>
    <property type="match status" value="2"/>
</dbReference>
<dbReference type="AlphaFoldDB" id="A0A8C3S585"/>
<dbReference type="Ensembl" id="ENSCSRT00000008214.1">
    <property type="protein sequence ID" value="ENSCSRP00000007946.1"/>
    <property type="gene ID" value="ENSCSRG00000005788.1"/>
</dbReference>
<dbReference type="InterPro" id="IPR036179">
    <property type="entry name" value="Ig-like_dom_sf"/>
</dbReference>
<name>A0A8C3S585_CHESE</name>
<dbReference type="PANTHER" id="PTHR12080:SF18">
    <property type="entry name" value="SLAM FAMILY MEMBER 9"/>
    <property type="match status" value="1"/>
</dbReference>
<reference evidence="6" key="2">
    <citation type="submission" date="2025-09" db="UniProtKB">
        <authorList>
            <consortium name="Ensembl"/>
        </authorList>
    </citation>
    <scope>IDENTIFICATION</scope>
</reference>
<keyword evidence="4" id="KW-0325">Glycoprotein</keyword>
<dbReference type="PROSITE" id="PS50835">
    <property type="entry name" value="IG_LIKE"/>
    <property type="match status" value="1"/>
</dbReference>
<sequence>SLALAHSLYLSLHRAEGGDALSAMELSGILGDSVTFPLGIPAQQFITVAWTANTTRIIVTVAAENPPIVIVSDLSYAGRLRVAAESYSLQISRLRMEDTGTYRAQISTATGPTIHRHFLLRVYSERSTPHINIVLYTAYGCTVRDGGDNVTYSWTHTAGGAAVSNESILQISQRPRDAHLNVTCTAQNPASNSSTTVSTKELCAAKGPLLSICHVLISQVTGRIRLTTVTVL</sequence>
<evidence type="ECO:0000256" key="4">
    <source>
        <dbReference type="ARBA" id="ARBA00023180"/>
    </source>
</evidence>
<dbReference type="InterPro" id="IPR007110">
    <property type="entry name" value="Ig-like_dom"/>
</dbReference>
<proteinExistence type="predicted"/>
<dbReference type="InterPro" id="IPR013783">
    <property type="entry name" value="Ig-like_fold"/>
</dbReference>
<evidence type="ECO:0000313" key="7">
    <source>
        <dbReference type="Proteomes" id="UP000694403"/>
    </source>
</evidence>